<dbReference type="InterPro" id="IPR000477">
    <property type="entry name" value="RT_dom"/>
</dbReference>
<sequence>MQMHPSKAPGPDGFSPAFYQKFWHIVGNDIVEAVQCFLESDSATSQINSTHVASIPKVKNPEFLSQMRPISLCNVLYKIGSKVLANRLKPLLQQLISPFQSAFIPGRLISDNSLVAFEIAHFLKRKRERNVGYGALKLDMSKAYDRIEWNFLEASLIKLGFHQTWVNWIMRCIRTVSYSFILNGEPRGLIKPTRGLRQGDAISPYLFLICAEVLSLMISMAESQGRLQGLKICNRAPSISHLFFADDSFIFFKATAPACEVLNEIFTNYELSSGQKINLDKSSISFSHNVHLDQQEALALILNVNRVDKHDKYLGLPMEISYSKVEAFGFLKEKIQKKLNGWREKYLSAAGKEVLIKAVIQSFPTYVMSCFELPN</sequence>
<dbReference type="PANTHER" id="PTHR46890">
    <property type="entry name" value="NON-LTR RETROLELEMENT REVERSE TRANSCRIPTASE-LIKE PROTEIN-RELATED"/>
    <property type="match status" value="1"/>
</dbReference>
<dbReference type="PANTHER" id="PTHR46890:SF48">
    <property type="entry name" value="RNA-DIRECTED DNA POLYMERASE"/>
    <property type="match status" value="1"/>
</dbReference>
<accession>A0AAW1WM25</accession>
<dbReference type="CDD" id="cd01650">
    <property type="entry name" value="RT_nLTR_like"/>
    <property type="match status" value="1"/>
</dbReference>
<keyword evidence="3" id="KW-1185">Reference proteome</keyword>
<dbReference type="Pfam" id="PF00078">
    <property type="entry name" value="RVT_1"/>
    <property type="match status" value="1"/>
</dbReference>
<proteinExistence type="predicted"/>
<evidence type="ECO:0000313" key="2">
    <source>
        <dbReference type="EMBL" id="KAK9924951.1"/>
    </source>
</evidence>
<comment type="caution">
    <text evidence="2">The sequence shown here is derived from an EMBL/GenBank/DDBJ whole genome shotgun (WGS) entry which is preliminary data.</text>
</comment>
<reference evidence="2 3" key="1">
    <citation type="journal article" date="2023" name="G3 (Bethesda)">
        <title>A chromosome-length genome assembly and annotation of blackberry (Rubus argutus, cv. 'Hillquist').</title>
        <authorList>
            <person name="Bruna T."/>
            <person name="Aryal R."/>
            <person name="Dudchenko O."/>
            <person name="Sargent D.J."/>
            <person name="Mead D."/>
            <person name="Buti M."/>
            <person name="Cavallini A."/>
            <person name="Hytonen T."/>
            <person name="Andres J."/>
            <person name="Pham M."/>
            <person name="Weisz D."/>
            <person name="Mascagni F."/>
            <person name="Usai G."/>
            <person name="Natali L."/>
            <person name="Bassil N."/>
            <person name="Fernandez G.E."/>
            <person name="Lomsadze A."/>
            <person name="Armour M."/>
            <person name="Olukolu B."/>
            <person name="Poorten T."/>
            <person name="Britton C."/>
            <person name="Davik J."/>
            <person name="Ashrafi H."/>
            <person name="Aiden E.L."/>
            <person name="Borodovsky M."/>
            <person name="Worthington M."/>
        </authorList>
    </citation>
    <scope>NUCLEOTIDE SEQUENCE [LARGE SCALE GENOMIC DNA]</scope>
    <source>
        <strain evidence="2">PI 553951</strain>
    </source>
</reference>
<dbReference type="Proteomes" id="UP001457282">
    <property type="component" value="Unassembled WGS sequence"/>
</dbReference>
<gene>
    <name evidence="2" type="ORF">M0R45_033292</name>
</gene>
<dbReference type="AlphaFoldDB" id="A0AAW1WM25"/>
<evidence type="ECO:0000313" key="3">
    <source>
        <dbReference type="Proteomes" id="UP001457282"/>
    </source>
</evidence>
<evidence type="ECO:0000259" key="1">
    <source>
        <dbReference type="PROSITE" id="PS50878"/>
    </source>
</evidence>
<organism evidence="2 3">
    <name type="scientific">Rubus argutus</name>
    <name type="common">Southern blackberry</name>
    <dbReference type="NCBI Taxonomy" id="59490"/>
    <lineage>
        <taxon>Eukaryota</taxon>
        <taxon>Viridiplantae</taxon>
        <taxon>Streptophyta</taxon>
        <taxon>Embryophyta</taxon>
        <taxon>Tracheophyta</taxon>
        <taxon>Spermatophyta</taxon>
        <taxon>Magnoliopsida</taxon>
        <taxon>eudicotyledons</taxon>
        <taxon>Gunneridae</taxon>
        <taxon>Pentapetalae</taxon>
        <taxon>rosids</taxon>
        <taxon>fabids</taxon>
        <taxon>Rosales</taxon>
        <taxon>Rosaceae</taxon>
        <taxon>Rosoideae</taxon>
        <taxon>Rosoideae incertae sedis</taxon>
        <taxon>Rubus</taxon>
    </lineage>
</organism>
<dbReference type="EMBL" id="JBEDUW010000006">
    <property type="protein sequence ID" value="KAK9924951.1"/>
    <property type="molecule type" value="Genomic_DNA"/>
</dbReference>
<dbReference type="SUPFAM" id="SSF56672">
    <property type="entry name" value="DNA/RNA polymerases"/>
    <property type="match status" value="1"/>
</dbReference>
<dbReference type="PROSITE" id="PS50878">
    <property type="entry name" value="RT_POL"/>
    <property type="match status" value="1"/>
</dbReference>
<name>A0AAW1WM25_RUBAR</name>
<dbReference type="InterPro" id="IPR043502">
    <property type="entry name" value="DNA/RNA_pol_sf"/>
</dbReference>
<dbReference type="InterPro" id="IPR052343">
    <property type="entry name" value="Retrotransposon-Effector_Assoc"/>
</dbReference>
<feature type="domain" description="Reverse transcriptase" evidence="1">
    <location>
        <begin position="36"/>
        <end position="318"/>
    </location>
</feature>
<protein>
    <recommendedName>
        <fullName evidence="1">Reverse transcriptase domain-containing protein</fullName>
    </recommendedName>
</protein>